<dbReference type="PANTHER" id="PTHR36151:SF3">
    <property type="entry name" value="ER-BOUND OXYGENASE MPAB_MPAB'_RUBBER OXYGENASE CATALYTIC DOMAIN-CONTAINING PROTEIN"/>
    <property type="match status" value="1"/>
</dbReference>
<proteinExistence type="predicted"/>
<gene>
    <name evidence="2" type="ORF">UFOPK1650_00089</name>
</gene>
<dbReference type="Pfam" id="PF09995">
    <property type="entry name" value="MPAB_Lcp_cat"/>
    <property type="match status" value="1"/>
</dbReference>
<protein>
    <submittedName>
        <fullName evidence="2">Unannotated protein</fullName>
    </submittedName>
</protein>
<evidence type="ECO:0000259" key="1">
    <source>
        <dbReference type="Pfam" id="PF09995"/>
    </source>
</evidence>
<dbReference type="EMBL" id="CAEZTJ010000005">
    <property type="protein sequence ID" value="CAB4559854.1"/>
    <property type="molecule type" value="Genomic_DNA"/>
</dbReference>
<name>A0A6J6D975_9ZZZZ</name>
<dbReference type="InterPro" id="IPR018713">
    <property type="entry name" value="MPAB/Lcp_cat_dom"/>
</dbReference>
<accession>A0A6J6D975</accession>
<dbReference type="PANTHER" id="PTHR36151">
    <property type="entry name" value="BLR2777 PROTEIN"/>
    <property type="match status" value="1"/>
</dbReference>
<sequence>MRDLSRFPFVRPLANRFREVVSGSKDGRPDWVKLIEAGNDEGLFGPESAVWKIHGSVVTIIGGIRALLLQATHPAPLNGVASHSRYESDPLGRLAGTTKWLTITTFASRSAIEKEANRVNAMHEKVTGEFVTRDGSRAEYRAKDQRYLLWVHCAFTDSFLKSYLMVGDGVRPKSEDQSQLEGTALADAYVREWAMSAIPLGLVDAPQDLAELESLLADFRVHELTRNEKTEEVVRFILKPPFSRAGLFFYSILAKAAILTLDDQDRELLGLSRPWRINLHLSNFALRVLSAILGHRSPSERVARERIERIRSRNADFDPGSSNSIPTPH</sequence>
<organism evidence="2">
    <name type="scientific">freshwater metagenome</name>
    <dbReference type="NCBI Taxonomy" id="449393"/>
    <lineage>
        <taxon>unclassified sequences</taxon>
        <taxon>metagenomes</taxon>
        <taxon>ecological metagenomes</taxon>
    </lineage>
</organism>
<dbReference type="AlphaFoldDB" id="A0A6J6D975"/>
<feature type="domain" description="ER-bound oxygenase mpaB/mpaB'/Rubber oxygenase catalytic" evidence="1">
    <location>
        <begin position="51"/>
        <end position="281"/>
    </location>
</feature>
<evidence type="ECO:0000313" key="2">
    <source>
        <dbReference type="EMBL" id="CAB4559854.1"/>
    </source>
</evidence>
<reference evidence="2" key="1">
    <citation type="submission" date="2020-05" db="EMBL/GenBank/DDBJ databases">
        <authorList>
            <person name="Chiriac C."/>
            <person name="Salcher M."/>
            <person name="Ghai R."/>
            <person name="Kavagutti S V."/>
        </authorList>
    </citation>
    <scope>NUCLEOTIDE SEQUENCE</scope>
</reference>
<dbReference type="GO" id="GO:0016491">
    <property type="term" value="F:oxidoreductase activity"/>
    <property type="evidence" value="ECO:0007669"/>
    <property type="project" value="InterPro"/>
</dbReference>